<sequence>MRIYTHPSCLLHDPGPGHAERPARLTAVVEALKTAFPTLDWHEAPRATRGQLLCVHDDTLLALVLDTTVETPTPLDPDTFLGAHSAEAALHAAGAGIAAVDAVMAGETSSAFCAVRPPGHHATASVAMGFCLFNNIAVAAAHACERHGLERVAVVDFDVHHGNGTQDIFDTDPRVMYLSSHQMPLYPDSGRATERGVGNILNAPLQPGTGGETFRTAWREKLLPTLDSFRPQLVLVSAGFDAHRRDPLAQLQLEADDYAWITGELATIAERHAGGRLISMLEGGYDLDALRECSVAHVGAILGRPLRLRDEDPVNTAQATKMNTTRPRPPARVAVMRNNAAI</sequence>
<comment type="similarity">
    <text evidence="1">Belongs to the histone deacetylase family.</text>
</comment>
<dbReference type="EMBL" id="CP041242">
    <property type="protein sequence ID" value="QDH70781.1"/>
    <property type="molecule type" value="Genomic_DNA"/>
</dbReference>
<accession>A0A514BTP5</accession>
<dbReference type="Gene3D" id="3.40.800.20">
    <property type="entry name" value="Histone deacetylase domain"/>
    <property type="match status" value="1"/>
</dbReference>
<dbReference type="InterPro" id="IPR023801">
    <property type="entry name" value="His_deacetylse_dom"/>
</dbReference>
<reference evidence="3 4" key="1">
    <citation type="submission" date="2019-06" db="EMBL/GenBank/DDBJ databases">
        <title>Lysobacter alkalisoli sp. nov. isolated from saline-alkali soil.</title>
        <authorList>
            <person name="Sun J.-Q."/>
            <person name="Xu L."/>
        </authorList>
    </citation>
    <scope>NUCLEOTIDE SEQUENCE [LARGE SCALE GENOMIC DNA]</scope>
    <source>
        <strain evidence="3 4">SJ-36</strain>
    </source>
</reference>
<dbReference type="InterPro" id="IPR037138">
    <property type="entry name" value="His_deacetylse_dom_sf"/>
</dbReference>
<dbReference type="KEGG" id="lyj:FKV23_12340"/>
<evidence type="ECO:0000313" key="3">
    <source>
        <dbReference type="EMBL" id="QDH70781.1"/>
    </source>
</evidence>
<dbReference type="InterPro" id="IPR000286">
    <property type="entry name" value="HDACs"/>
</dbReference>
<dbReference type="InterPro" id="IPR023696">
    <property type="entry name" value="Ureohydrolase_dom_sf"/>
</dbReference>
<keyword evidence="4" id="KW-1185">Reference proteome</keyword>
<name>A0A514BTP5_9GAMM</name>
<dbReference type="Proteomes" id="UP000317199">
    <property type="component" value="Chromosome"/>
</dbReference>
<protein>
    <submittedName>
        <fullName evidence="3">Histone deacetylase family protein</fullName>
    </submittedName>
</protein>
<dbReference type="SUPFAM" id="SSF52768">
    <property type="entry name" value="Arginase/deacetylase"/>
    <property type="match status" value="1"/>
</dbReference>
<evidence type="ECO:0000313" key="4">
    <source>
        <dbReference type="Proteomes" id="UP000317199"/>
    </source>
</evidence>
<organism evidence="3 4">
    <name type="scientific">Marilutibacter alkalisoli</name>
    <dbReference type="NCBI Taxonomy" id="2591633"/>
    <lineage>
        <taxon>Bacteria</taxon>
        <taxon>Pseudomonadati</taxon>
        <taxon>Pseudomonadota</taxon>
        <taxon>Gammaproteobacteria</taxon>
        <taxon>Lysobacterales</taxon>
        <taxon>Lysobacteraceae</taxon>
        <taxon>Marilutibacter</taxon>
    </lineage>
</organism>
<dbReference type="GO" id="GO:0040029">
    <property type="term" value="P:epigenetic regulation of gene expression"/>
    <property type="evidence" value="ECO:0007669"/>
    <property type="project" value="TreeGrafter"/>
</dbReference>
<dbReference type="Pfam" id="PF00850">
    <property type="entry name" value="Hist_deacetyl"/>
    <property type="match status" value="1"/>
</dbReference>
<dbReference type="PANTHER" id="PTHR10625">
    <property type="entry name" value="HISTONE DEACETYLASE HDAC1-RELATED"/>
    <property type="match status" value="1"/>
</dbReference>
<dbReference type="AlphaFoldDB" id="A0A514BTP5"/>
<proteinExistence type="inferred from homology"/>
<evidence type="ECO:0000256" key="1">
    <source>
        <dbReference type="ARBA" id="ARBA00005947"/>
    </source>
</evidence>
<feature type="domain" description="Histone deacetylase" evidence="2">
    <location>
        <begin position="18"/>
        <end position="300"/>
    </location>
</feature>
<dbReference type="GO" id="GO:0004407">
    <property type="term" value="F:histone deacetylase activity"/>
    <property type="evidence" value="ECO:0007669"/>
    <property type="project" value="TreeGrafter"/>
</dbReference>
<dbReference type="CDD" id="cd11599">
    <property type="entry name" value="HDAC_classII_2"/>
    <property type="match status" value="1"/>
</dbReference>
<evidence type="ECO:0000259" key="2">
    <source>
        <dbReference type="Pfam" id="PF00850"/>
    </source>
</evidence>
<gene>
    <name evidence="3" type="ORF">FKV23_12340</name>
</gene>
<dbReference type="PANTHER" id="PTHR10625:SF10">
    <property type="entry name" value="HISTONE DEACETYLASE HDAC1"/>
    <property type="match status" value="1"/>
</dbReference>
<dbReference type="OrthoDB" id="9808367at2"/>
<dbReference type="PRINTS" id="PR01270">
    <property type="entry name" value="HDASUPER"/>
</dbReference>